<keyword evidence="10 24" id="KW-0548">Nucleotidyltransferase</keyword>
<evidence type="ECO:0000256" key="3">
    <source>
        <dbReference type="ARBA" id="ARBA00004666"/>
    </source>
</evidence>
<comment type="catalytic activity">
    <reaction evidence="1">
        <text>D-mannose 6-phosphate = D-fructose 6-phosphate</text>
        <dbReference type="Rhea" id="RHEA:12356"/>
        <dbReference type="ChEBI" id="CHEBI:58735"/>
        <dbReference type="ChEBI" id="CHEBI:61527"/>
        <dbReference type="EC" id="5.3.1.8"/>
    </reaction>
</comment>
<keyword evidence="25" id="KW-1185">Reference proteome</keyword>
<evidence type="ECO:0000256" key="5">
    <source>
        <dbReference type="ARBA" id="ARBA00006115"/>
    </source>
</evidence>
<evidence type="ECO:0000256" key="12">
    <source>
        <dbReference type="ARBA" id="ARBA00022841"/>
    </source>
</evidence>
<dbReference type="EC" id="2.7.7.13" evidence="8"/>
<dbReference type="PANTHER" id="PTHR46390">
    <property type="entry name" value="MANNOSE-1-PHOSPHATE GUANYLYLTRANSFERASE"/>
    <property type="match status" value="1"/>
</dbReference>
<dbReference type="GO" id="GO:0005525">
    <property type="term" value="F:GTP binding"/>
    <property type="evidence" value="ECO:0007669"/>
    <property type="project" value="UniProtKB-KW"/>
</dbReference>
<evidence type="ECO:0000313" key="24">
    <source>
        <dbReference type="EMBL" id="PAV24986.1"/>
    </source>
</evidence>
<dbReference type="InterPro" id="IPR051161">
    <property type="entry name" value="Mannose-6P_isomerase_type2"/>
</dbReference>
<keyword evidence="12" id="KW-0016">Alginate biosynthesis</keyword>
<dbReference type="RefSeq" id="WP_095611936.1">
    <property type="nucleotide sequence ID" value="NZ_NMPM01000085.1"/>
</dbReference>
<keyword evidence="16" id="KW-0170">Cobalt</keyword>
<evidence type="ECO:0000256" key="2">
    <source>
        <dbReference type="ARBA" id="ARBA00001941"/>
    </source>
</evidence>
<dbReference type="InterPro" id="IPR054566">
    <property type="entry name" value="ManC/GMP-like_b-helix"/>
</dbReference>
<dbReference type="InterPro" id="IPR014710">
    <property type="entry name" value="RmlC-like_jellyroll"/>
</dbReference>
<comment type="catalytic activity">
    <reaction evidence="17">
        <text>alpha-D-mannose 1-phosphate + GTP + H(+) = GDP-alpha-D-mannose + diphosphate</text>
        <dbReference type="Rhea" id="RHEA:15229"/>
        <dbReference type="ChEBI" id="CHEBI:15378"/>
        <dbReference type="ChEBI" id="CHEBI:33019"/>
        <dbReference type="ChEBI" id="CHEBI:37565"/>
        <dbReference type="ChEBI" id="CHEBI:57527"/>
        <dbReference type="ChEBI" id="CHEBI:58409"/>
        <dbReference type="EC" id="2.7.7.13"/>
    </reaction>
</comment>
<dbReference type="PANTHER" id="PTHR46390:SF1">
    <property type="entry name" value="MANNOSE-1-PHOSPHATE GUANYLYLTRANSFERASE"/>
    <property type="match status" value="1"/>
</dbReference>
<dbReference type="UniPathway" id="UPA00126">
    <property type="reaction ID" value="UER00930"/>
</dbReference>
<dbReference type="Gene3D" id="3.90.550.10">
    <property type="entry name" value="Spore Coat Polysaccharide Biosynthesis Protein SpsA, Chain A"/>
    <property type="match status" value="1"/>
</dbReference>
<keyword evidence="15" id="KW-0511">Multifunctional enzyme</keyword>
<dbReference type="SUPFAM" id="SSF53448">
    <property type="entry name" value="Nucleotide-diphospho-sugar transferases"/>
    <property type="match status" value="1"/>
</dbReference>
<proteinExistence type="inferred from homology"/>
<dbReference type="EC" id="5.3.1.8" evidence="7"/>
<dbReference type="Pfam" id="PF01050">
    <property type="entry name" value="MannoseP_isomer"/>
    <property type="match status" value="1"/>
</dbReference>
<evidence type="ECO:0000313" key="25">
    <source>
        <dbReference type="Proteomes" id="UP000218332"/>
    </source>
</evidence>
<dbReference type="CDD" id="cd02213">
    <property type="entry name" value="cupin_PMI_typeII_C"/>
    <property type="match status" value="1"/>
</dbReference>
<evidence type="ECO:0000256" key="14">
    <source>
        <dbReference type="ARBA" id="ARBA00023235"/>
    </source>
</evidence>
<dbReference type="FunFam" id="2.60.120.10:FF:000032">
    <property type="entry name" value="Mannose-1-phosphate guanylyltransferase/mannose-6-phosphate isomerase"/>
    <property type="match status" value="1"/>
</dbReference>
<comment type="function">
    <text evidence="18">Produces a precursor for alginate polymerization. The alginate layer provides a protective barrier against host immune defenses and antibiotics.</text>
</comment>
<evidence type="ECO:0000256" key="13">
    <source>
        <dbReference type="ARBA" id="ARBA00023134"/>
    </source>
</evidence>
<dbReference type="Proteomes" id="UP000218332">
    <property type="component" value="Unassembled WGS sequence"/>
</dbReference>
<dbReference type="EMBL" id="NMPM01000085">
    <property type="protein sequence ID" value="PAV24986.1"/>
    <property type="molecule type" value="Genomic_DNA"/>
</dbReference>
<evidence type="ECO:0000256" key="15">
    <source>
        <dbReference type="ARBA" id="ARBA00023268"/>
    </source>
</evidence>
<sequence>MIAVILAGGSGTRLWPMSREAFPKQFLPLTSGQSLLEETVARSQRLDPKPSVLAVTSEAHRFLVAEHLNQQMPTTSWSVLLEPESRNTAPAVALAALDASARSPSELLLVLPSDHAMSDSQAFLKAVGEGDELARAGKMVTFGVTPRSAETGYGYIRVGVQEGAGARVDAFVEKPDAETAARYRDSGEYYWNSGMFLFRADRYLEELGKWRPDILAACRQAWEARSADLDFIRVEHQAFDTCPADSIDYAIMEHTGEAVVVPLDAGWSDVGSWEALWDLQEKDANGNVCRGDVITESVTGSYIHSDGRLVAALGVEDHVIVETDDVVLVADRARVQSIKGLVARLRADGREEHRQHRHVHRPWGYYDQIASGERFQVKRITVHPGGSLSLQKHHHRAEHWVIVSGIATVEREGESFRLDVDQSIDIPHGQMHRLSNQETTPLELIEVQTGSYLGEDDIVRFEDAYNRE</sequence>
<evidence type="ECO:0000256" key="16">
    <source>
        <dbReference type="ARBA" id="ARBA00023285"/>
    </source>
</evidence>
<gene>
    <name evidence="24" type="ORF">CF392_13265</name>
</gene>
<evidence type="ECO:0000259" key="23">
    <source>
        <dbReference type="Pfam" id="PF22640"/>
    </source>
</evidence>
<dbReference type="GO" id="GO:0009298">
    <property type="term" value="P:GDP-mannose biosynthetic process"/>
    <property type="evidence" value="ECO:0007669"/>
    <property type="project" value="UniProtKB-UniPathway"/>
</dbReference>
<accession>A0A2A2I118</accession>
<dbReference type="InterPro" id="IPR029044">
    <property type="entry name" value="Nucleotide-diphossugar_trans"/>
</dbReference>
<evidence type="ECO:0000259" key="22">
    <source>
        <dbReference type="Pfam" id="PF01050"/>
    </source>
</evidence>
<dbReference type="InterPro" id="IPR006375">
    <property type="entry name" value="Man1P_GuaTrfase/Man6P_Isoase"/>
</dbReference>
<comment type="caution">
    <text evidence="24">The sequence shown here is derived from an EMBL/GenBank/DDBJ whole genome shotgun (WGS) entry which is preliminary data.</text>
</comment>
<evidence type="ECO:0000256" key="10">
    <source>
        <dbReference type="ARBA" id="ARBA00022695"/>
    </source>
</evidence>
<dbReference type="Pfam" id="PF22640">
    <property type="entry name" value="ManC_GMP_beta-helix"/>
    <property type="match status" value="1"/>
</dbReference>
<evidence type="ECO:0000256" key="19">
    <source>
        <dbReference type="ARBA" id="ARBA00067387"/>
    </source>
</evidence>
<dbReference type="Pfam" id="PF00483">
    <property type="entry name" value="NTP_transferase"/>
    <property type="match status" value="1"/>
</dbReference>
<comment type="pathway">
    <text evidence="4">Nucleotide-sugar biosynthesis; GDP-alpha-D-mannose biosynthesis; GDP-alpha-D-mannose from alpha-D-mannose 1-phosphate (GTP route): step 1/1.</text>
</comment>
<feature type="domain" description="MannoseP isomerase/GMP-like beta-helix" evidence="23">
    <location>
        <begin position="299"/>
        <end position="345"/>
    </location>
</feature>
<evidence type="ECO:0000256" key="11">
    <source>
        <dbReference type="ARBA" id="ARBA00022741"/>
    </source>
</evidence>
<keyword evidence="11" id="KW-0547">Nucleotide-binding</keyword>
<dbReference type="NCBIfam" id="TIGR01479">
    <property type="entry name" value="GMP_PMI"/>
    <property type="match status" value="1"/>
</dbReference>
<dbReference type="InterPro" id="IPR049577">
    <property type="entry name" value="GMPP_N"/>
</dbReference>
<dbReference type="SUPFAM" id="SSF51182">
    <property type="entry name" value="RmlC-like cupins"/>
    <property type="match status" value="1"/>
</dbReference>
<comment type="pathway">
    <text evidence="3">Nucleotide-sugar biosynthesis; GDP-alpha-D-mannose biosynthesis; alpha-D-mannose 1-phosphate from D-fructose 6-phosphate: step 1/2.</text>
</comment>
<evidence type="ECO:0000256" key="4">
    <source>
        <dbReference type="ARBA" id="ARBA00004823"/>
    </source>
</evidence>
<comment type="similarity">
    <text evidence="5 20">Belongs to the mannose-6-phosphate isomerase type 2 family.</text>
</comment>
<dbReference type="AlphaFoldDB" id="A0A2A2I118"/>
<reference evidence="24 25" key="1">
    <citation type="submission" date="2017-07" db="EMBL/GenBank/DDBJ databases">
        <title>Tamlnaduibacter salinus (Mi-7) genome sequencing.</title>
        <authorList>
            <person name="Verma A."/>
            <person name="Krishnamurthi S."/>
        </authorList>
    </citation>
    <scope>NUCLEOTIDE SEQUENCE [LARGE SCALE GENOMIC DNA]</scope>
    <source>
        <strain evidence="24 25">Mi-7</strain>
    </source>
</reference>
<evidence type="ECO:0000256" key="7">
    <source>
        <dbReference type="ARBA" id="ARBA00011956"/>
    </source>
</evidence>
<keyword evidence="14 24" id="KW-0413">Isomerase</keyword>
<keyword evidence="13" id="KW-0342">GTP-binding</keyword>
<evidence type="ECO:0000256" key="20">
    <source>
        <dbReference type="RuleBase" id="RU004190"/>
    </source>
</evidence>
<dbReference type="Gene3D" id="2.60.120.10">
    <property type="entry name" value="Jelly Rolls"/>
    <property type="match status" value="1"/>
</dbReference>
<dbReference type="InterPro" id="IPR001538">
    <property type="entry name" value="Man6P_isomerase-2_C"/>
</dbReference>
<keyword evidence="9 24" id="KW-0808">Transferase</keyword>
<dbReference type="GO" id="GO:0042121">
    <property type="term" value="P:alginic acid biosynthetic process"/>
    <property type="evidence" value="ECO:0007669"/>
    <property type="project" value="UniProtKB-KW"/>
</dbReference>
<organism evidence="24 25">
    <name type="scientific">Tamilnaduibacter salinus</name>
    <dbReference type="NCBI Taxonomy" id="1484056"/>
    <lineage>
        <taxon>Bacteria</taxon>
        <taxon>Pseudomonadati</taxon>
        <taxon>Pseudomonadota</taxon>
        <taxon>Gammaproteobacteria</taxon>
        <taxon>Pseudomonadales</taxon>
        <taxon>Marinobacteraceae</taxon>
        <taxon>Tamilnaduibacter</taxon>
    </lineage>
</organism>
<dbReference type="CDD" id="cd02509">
    <property type="entry name" value="GDP-M1P_Guanylyltransferase"/>
    <property type="match status" value="1"/>
</dbReference>
<comment type="cofactor">
    <cofactor evidence="2">
        <name>Co(2+)</name>
        <dbReference type="ChEBI" id="CHEBI:48828"/>
    </cofactor>
</comment>
<feature type="domain" description="Nucleotidyl transferase" evidence="21">
    <location>
        <begin position="3"/>
        <end position="284"/>
    </location>
</feature>
<dbReference type="FunFam" id="3.90.550.10:FF:000046">
    <property type="entry name" value="Mannose-1-phosphate guanylyltransferase (GDP)"/>
    <property type="match status" value="1"/>
</dbReference>
<feature type="domain" description="Mannose-6-phosphate isomerase type II C-terminal" evidence="22">
    <location>
        <begin position="349"/>
        <end position="463"/>
    </location>
</feature>
<evidence type="ECO:0000259" key="21">
    <source>
        <dbReference type="Pfam" id="PF00483"/>
    </source>
</evidence>
<evidence type="ECO:0000256" key="18">
    <source>
        <dbReference type="ARBA" id="ARBA00057590"/>
    </source>
</evidence>
<evidence type="ECO:0000256" key="8">
    <source>
        <dbReference type="ARBA" id="ARBA00012387"/>
    </source>
</evidence>
<name>A0A2A2I118_9GAMM</name>
<protein>
    <recommendedName>
        <fullName evidence="19">Alginate biosynthesis protein AlgA</fullName>
        <ecNumber evidence="8">2.7.7.13</ecNumber>
        <ecNumber evidence="7">5.3.1.8</ecNumber>
    </recommendedName>
</protein>
<evidence type="ECO:0000256" key="17">
    <source>
        <dbReference type="ARBA" id="ARBA00047343"/>
    </source>
</evidence>
<dbReference type="InterPro" id="IPR011051">
    <property type="entry name" value="RmlC_Cupin_sf"/>
</dbReference>
<evidence type="ECO:0000256" key="6">
    <source>
        <dbReference type="ARBA" id="ARBA00011245"/>
    </source>
</evidence>
<dbReference type="GO" id="GO:0004476">
    <property type="term" value="F:mannose-6-phosphate isomerase activity"/>
    <property type="evidence" value="ECO:0007669"/>
    <property type="project" value="UniProtKB-EC"/>
</dbReference>
<evidence type="ECO:0000256" key="9">
    <source>
        <dbReference type="ARBA" id="ARBA00022679"/>
    </source>
</evidence>
<evidence type="ECO:0000256" key="1">
    <source>
        <dbReference type="ARBA" id="ARBA00000757"/>
    </source>
</evidence>
<comment type="subunit">
    <text evidence="6">Monomer.</text>
</comment>
<dbReference type="GO" id="GO:0004475">
    <property type="term" value="F:mannose-1-phosphate guanylyltransferase (GTP) activity"/>
    <property type="evidence" value="ECO:0007669"/>
    <property type="project" value="UniProtKB-EC"/>
</dbReference>
<dbReference type="InterPro" id="IPR005835">
    <property type="entry name" value="NTP_transferase_dom"/>
</dbReference>